<dbReference type="InterPro" id="IPR045851">
    <property type="entry name" value="AMP-bd_C_sf"/>
</dbReference>
<dbReference type="Gene3D" id="3.40.50.12780">
    <property type="entry name" value="N-terminal domain of ligase-like"/>
    <property type="match status" value="1"/>
</dbReference>
<dbReference type="InterPro" id="IPR000873">
    <property type="entry name" value="AMP-dep_synth/lig_dom"/>
</dbReference>
<evidence type="ECO:0000256" key="1">
    <source>
        <dbReference type="ARBA" id="ARBA00022598"/>
    </source>
</evidence>
<organism evidence="4 5">
    <name type="scientific">[Clostridium] polysaccharolyticum</name>
    <dbReference type="NCBI Taxonomy" id="29364"/>
    <lineage>
        <taxon>Bacteria</taxon>
        <taxon>Bacillati</taxon>
        <taxon>Bacillota</taxon>
        <taxon>Clostridia</taxon>
        <taxon>Lachnospirales</taxon>
        <taxon>Lachnospiraceae</taxon>
    </lineage>
</organism>
<name>A0A1I0EJF9_9FIRM</name>
<feature type="domain" description="AMP-binding enzyme C-terminal" evidence="3">
    <location>
        <begin position="417"/>
        <end position="492"/>
    </location>
</feature>
<keyword evidence="1" id="KW-0436">Ligase</keyword>
<proteinExistence type="predicted"/>
<protein>
    <submittedName>
        <fullName evidence="4">AMP-binding enzyme C-terminal domain-containing protein</fullName>
    </submittedName>
</protein>
<dbReference type="GO" id="GO:0044550">
    <property type="term" value="P:secondary metabolite biosynthetic process"/>
    <property type="evidence" value="ECO:0007669"/>
    <property type="project" value="TreeGrafter"/>
</dbReference>
<reference evidence="4 5" key="1">
    <citation type="submission" date="2016-10" db="EMBL/GenBank/DDBJ databases">
        <authorList>
            <person name="de Groot N.N."/>
        </authorList>
    </citation>
    <scope>NUCLEOTIDE SEQUENCE [LARGE SCALE GENOMIC DNA]</scope>
    <source>
        <strain evidence="4 5">DSM 1801</strain>
    </source>
</reference>
<gene>
    <name evidence="4" type="ORF">SAMN04487772_1222</name>
</gene>
<dbReference type="PROSITE" id="PS00455">
    <property type="entry name" value="AMP_BINDING"/>
    <property type="match status" value="1"/>
</dbReference>
<dbReference type="Proteomes" id="UP000199800">
    <property type="component" value="Unassembled WGS sequence"/>
</dbReference>
<accession>A0A1I0EJF9</accession>
<dbReference type="InterPro" id="IPR042099">
    <property type="entry name" value="ANL_N_sf"/>
</dbReference>
<keyword evidence="5" id="KW-1185">Reference proteome</keyword>
<dbReference type="AlphaFoldDB" id="A0A1I0EJF9"/>
<evidence type="ECO:0000259" key="3">
    <source>
        <dbReference type="Pfam" id="PF13193"/>
    </source>
</evidence>
<dbReference type="EMBL" id="FOHN01000022">
    <property type="protein sequence ID" value="SET45085.1"/>
    <property type="molecule type" value="Genomic_DNA"/>
</dbReference>
<dbReference type="InterPro" id="IPR020845">
    <property type="entry name" value="AMP-binding_CS"/>
</dbReference>
<feature type="domain" description="AMP-dependent synthetase/ligase" evidence="2">
    <location>
        <begin position="29"/>
        <end position="366"/>
    </location>
</feature>
<evidence type="ECO:0000313" key="4">
    <source>
        <dbReference type="EMBL" id="SET45085.1"/>
    </source>
</evidence>
<dbReference type="GO" id="GO:0016878">
    <property type="term" value="F:acid-thiol ligase activity"/>
    <property type="evidence" value="ECO:0007669"/>
    <property type="project" value="TreeGrafter"/>
</dbReference>
<evidence type="ECO:0000259" key="2">
    <source>
        <dbReference type="Pfam" id="PF00501"/>
    </source>
</evidence>
<dbReference type="Gene3D" id="3.30.300.30">
    <property type="match status" value="1"/>
</dbReference>
<dbReference type="InterPro" id="IPR025110">
    <property type="entry name" value="AMP-bd_C"/>
</dbReference>
<dbReference type="Pfam" id="PF13193">
    <property type="entry name" value="AMP-binding_C"/>
    <property type="match status" value="1"/>
</dbReference>
<dbReference type="Pfam" id="PF00501">
    <property type="entry name" value="AMP-binding"/>
    <property type="match status" value="1"/>
</dbReference>
<dbReference type="RefSeq" id="WP_177180771.1">
    <property type="nucleotide sequence ID" value="NZ_FOHN01000022.1"/>
</dbReference>
<dbReference type="PANTHER" id="PTHR43352:SF1">
    <property type="entry name" value="ANTHRANILATE--COA LIGASE"/>
    <property type="match status" value="1"/>
</dbReference>
<dbReference type="STRING" id="29364.SAMN04487772_1222"/>
<sequence>MIYEKIPEQFNASQYLLEHDNLGLDLETKVALYYNDVAYTYRDLNTYVNKYANYYLKSNISAGDAIVLYMQDCPEFVFLFLGALKAGVIPVLINHKMSGMEVEEIAGRTDAIKIFTNSGLFESLKETGVNNIARNYEELKDEIYSMPDCFQAAVTKKDDEAFVLFTSGSSGIPKGAVHSHADIAVAAETYGKYVLDTNSSDVFYTHSKMSFAYGLGGLYIPLSKGASLVINSEDDMYDIPDIIKKYHVTKFQAVPSVYLSLLMLINEDKTAFASCKICTSSGESLPKKLAIDWKNKTGLEVYQCYGSTEMLTVVISNTADTMRYGSMGKAIKGYMAEIRNKEGQLAKPLEAGTLFVKGGSLMSRYWKNDKLTKEVLTEHGINTGDMCYKDEDGFLWYVGRYSDIFKVNGVWQSALPIEEVILEEPGIKEAVVTTEASDGESKIVAYAVAKELHNCEEMIKKIRKLFFQKKMRTLCPEKYYFVEAIPRGNTGKVKRGDVNSSRILLVVE</sequence>
<dbReference type="SUPFAM" id="SSF56801">
    <property type="entry name" value="Acetyl-CoA synthetase-like"/>
    <property type="match status" value="1"/>
</dbReference>
<dbReference type="PANTHER" id="PTHR43352">
    <property type="entry name" value="ACETYL-COA SYNTHETASE"/>
    <property type="match status" value="1"/>
</dbReference>
<evidence type="ECO:0000313" key="5">
    <source>
        <dbReference type="Proteomes" id="UP000199800"/>
    </source>
</evidence>